<dbReference type="RefSeq" id="WP_152712301.1">
    <property type="nucleotide sequence ID" value="NZ_VOSJ01000037.1"/>
</dbReference>
<organism evidence="1 2">
    <name type="scientific">Microvirga tunisiensis</name>
    <dbReference type="NCBI Taxonomy" id="2108360"/>
    <lineage>
        <taxon>Bacteria</taxon>
        <taxon>Pseudomonadati</taxon>
        <taxon>Pseudomonadota</taxon>
        <taxon>Alphaproteobacteria</taxon>
        <taxon>Hyphomicrobiales</taxon>
        <taxon>Methylobacteriaceae</taxon>
        <taxon>Microvirga</taxon>
    </lineage>
</organism>
<proteinExistence type="predicted"/>
<protein>
    <submittedName>
        <fullName evidence="1">Uncharacterized protein</fullName>
    </submittedName>
</protein>
<accession>A0A5N7MHJ1</accession>
<evidence type="ECO:0000313" key="2">
    <source>
        <dbReference type="Proteomes" id="UP000403266"/>
    </source>
</evidence>
<dbReference type="EMBL" id="VOSK01000042">
    <property type="protein sequence ID" value="MPR26200.1"/>
    <property type="molecule type" value="Genomic_DNA"/>
</dbReference>
<gene>
    <name evidence="1" type="ORF">FS320_13415</name>
</gene>
<reference evidence="1 2" key="1">
    <citation type="journal article" date="2019" name="Syst. Appl. Microbiol.">
        <title>Microvirga tunisiensis sp. nov., a root nodule symbiotic bacterium isolated from Lupinus micranthus and L. luteus grown in Northern Tunisia.</title>
        <authorList>
            <person name="Msaddak A."/>
            <person name="Rejili M."/>
            <person name="Duran D."/>
            <person name="Mars M."/>
            <person name="Palacios J.M."/>
            <person name="Ruiz-Argueso T."/>
            <person name="Rey L."/>
            <person name="Imperial J."/>
        </authorList>
    </citation>
    <scope>NUCLEOTIDE SEQUENCE [LARGE SCALE GENOMIC DNA]</scope>
    <source>
        <strain evidence="1 2">Lmie10</strain>
    </source>
</reference>
<comment type="caution">
    <text evidence="1">The sequence shown here is derived from an EMBL/GenBank/DDBJ whole genome shotgun (WGS) entry which is preliminary data.</text>
</comment>
<sequence length="108" mass="12328">MIRIGPNGAFDTALVQQEIRRLETLARDLRRLLRHGAPLLGDEAAILHDWDYALDQRLCLMSSTQGMIAITDPLVLLDRTRGVARSETAWYRLGQETIEYSRIGRDLH</sequence>
<name>A0A5N7MHJ1_9HYPH</name>
<evidence type="ECO:0000313" key="1">
    <source>
        <dbReference type="EMBL" id="MPR26200.1"/>
    </source>
</evidence>
<dbReference type="AlphaFoldDB" id="A0A5N7MHJ1"/>
<keyword evidence="2" id="KW-1185">Reference proteome</keyword>
<dbReference type="Proteomes" id="UP000403266">
    <property type="component" value="Unassembled WGS sequence"/>
</dbReference>